<dbReference type="PANTHER" id="PTHR21266">
    <property type="entry name" value="IRON-SULFUR DOMAIN CONTAINING PROTEIN"/>
    <property type="match status" value="1"/>
</dbReference>
<dbReference type="InterPro" id="IPR050584">
    <property type="entry name" value="Cholesterol_7-desaturase"/>
</dbReference>
<dbReference type="InterPro" id="IPR017941">
    <property type="entry name" value="Rieske_2Fe-2S"/>
</dbReference>
<organism evidence="7 8">
    <name type="scientific">Sinorhizobium numidicum</name>
    <dbReference type="NCBI Taxonomy" id="680248"/>
    <lineage>
        <taxon>Bacteria</taxon>
        <taxon>Pseudomonadati</taxon>
        <taxon>Pseudomonadota</taxon>
        <taxon>Alphaproteobacteria</taxon>
        <taxon>Hyphomicrobiales</taxon>
        <taxon>Rhizobiaceae</taxon>
        <taxon>Sinorhizobium/Ensifer group</taxon>
        <taxon>Sinorhizobium</taxon>
    </lineage>
</organism>
<dbReference type="InterPro" id="IPR015881">
    <property type="entry name" value="ARHD_Rieske_2Fe_2S"/>
</dbReference>
<sequence length="217" mass="23118">MLFDTTGSWTPVALSADLPAGTVMPARTPAGPIALWRSQSGRAAASADRCPHRGMRLSHGFVRGEALSCIYHGWSYARTGNCLRIPAHPGLTPPETIRVGTHEVEESDGVIWVADGEPAAEPPRLEGVAPLRSLTAHASVAVLEAAADAKAGPEGLVWQAQNSQTIRLLLVPQEDDQTLIHVLLDDKSSPSQRIAASRAVETLRRKAEDLHVKGIAP</sequence>
<keyword evidence="3" id="KW-0560">Oxidoreductase</keyword>
<keyword evidence="1" id="KW-0001">2Fe-2S</keyword>
<dbReference type="SUPFAM" id="SSF50022">
    <property type="entry name" value="ISP domain"/>
    <property type="match status" value="1"/>
</dbReference>
<accession>A0ABY8CN68</accession>
<evidence type="ECO:0000313" key="8">
    <source>
        <dbReference type="Proteomes" id="UP001235547"/>
    </source>
</evidence>
<reference evidence="7 8" key="1">
    <citation type="submission" date="2023-03" db="EMBL/GenBank/DDBJ databases">
        <authorList>
            <person name="Kaur S."/>
            <person name="Espinosa-Saiz D."/>
            <person name="Velazquez E."/>
            <person name="Menendez E."/>
            <person name="diCenzo G.C."/>
        </authorList>
    </citation>
    <scope>NUCLEOTIDE SEQUENCE [LARGE SCALE GENOMIC DNA]</scope>
    <source>
        <strain evidence="7 8">LMG 27395</strain>
    </source>
</reference>
<dbReference type="InterPro" id="IPR036922">
    <property type="entry name" value="Rieske_2Fe-2S_sf"/>
</dbReference>
<evidence type="ECO:0000256" key="4">
    <source>
        <dbReference type="ARBA" id="ARBA00023004"/>
    </source>
</evidence>
<dbReference type="Proteomes" id="UP001235547">
    <property type="component" value="Chromosome 2"/>
</dbReference>
<evidence type="ECO:0000313" key="7">
    <source>
        <dbReference type="EMBL" id="WEX80103.1"/>
    </source>
</evidence>
<dbReference type="PANTHER" id="PTHR21266:SF60">
    <property type="entry name" value="3-KETOSTEROID-9-ALPHA-MONOOXYGENASE, OXYGENASE COMPONENT"/>
    <property type="match status" value="1"/>
</dbReference>
<feature type="domain" description="Rieske" evidence="6">
    <location>
        <begin position="9"/>
        <end position="113"/>
    </location>
</feature>
<keyword evidence="8" id="KW-1185">Reference proteome</keyword>
<dbReference type="PROSITE" id="PS51296">
    <property type="entry name" value="RIESKE"/>
    <property type="match status" value="1"/>
</dbReference>
<keyword evidence="4" id="KW-0408">Iron</keyword>
<proteinExistence type="predicted"/>
<evidence type="ECO:0000259" key="6">
    <source>
        <dbReference type="PROSITE" id="PS51296"/>
    </source>
</evidence>
<dbReference type="RefSeq" id="WP_280730804.1">
    <property type="nucleotide sequence ID" value="NZ_CP120367.1"/>
</dbReference>
<evidence type="ECO:0000256" key="1">
    <source>
        <dbReference type="ARBA" id="ARBA00022714"/>
    </source>
</evidence>
<protein>
    <submittedName>
        <fullName evidence="7">Rieske 2Fe-2S domain-containing protein</fullName>
    </submittedName>
</protein>
<evidence type="ECO:0000256" key="3">
    <source>
        <dbReference type="ARBA" id="ARBA00023002"/>
    </source>
</evidence>
<gene>
    <name evidence="7" type="ORF">PYH38_001502</name>
</gene>
<dbReference type="Gene3D" id="2.102.10.10">
    <property type="entry name" value="Rieske [2Fe-2S] iron-sulphur domain"/>
    <property type="match status" value="1"/>
</dbReference>
<evidence type="ECO:0000256" key="2">
    <source>
        <dbReference type="ARBA" id="ARBA00022723"/>
    </source>
</evidence>
<dbReference type="Pfam" id="PF00355">
    <property type="entry name" value="Rieske"/>
    <property type="match status" value="1"/>
</dbReference>
<name>A0ABY8CN68_9HYPH</name>
<keyword evidence="2" id="KW-0479">Metal-binding</keyword>
<dbReference type="PROSITE" id="PS00570">
    <property type="entry name" value="RING_HYDROXYL_ALPHA"/>
    <property type="match status" value="1"/>
</dbReference>
<keyword evidence="5" id="KW-0411">Iron-sulfur</keyword>
<evidence type="ECO:0000256" key="5">
    <source>
        <dbReference type="ARBA" id="ARBA00023014"/>
    </source>
</evidence>
<dbReference type="EMBL" id="CP120370">
    <property type="protein sequence ID" value="WEX80103.1"/>
    <property type="molecule type" value="Genomic_DNA"/>
</dbReference>